<dbReference type="AlphaFoldDB" id="A0A2W1NGG1"/>
<evidence type="ECO:0000256" key="7">
    <source>
        <dbReference type="ARBA" id="ARBA00023315"/>
    </source>
</evidence>
<dbReference type="PANTHER" id="PTHR43199">
    <property type="entry name" value="GLUTATHIONE HYDROLASE"/>
    <property type="match status" value="1"/>
</dbReference>
<evidence type="ECO:0000256" key="9">
    <source>
        <dbReference type="PIRSR" id="PIRSR600101-1"/>
    </source>
</evidence>
<dbReference type="UniPathway" id="UPA00204"/>
<dbReference type="GO" id="GO:0036374">
    <property type="term" value="F:glutathione hydrolase activity"/>
    <property type="evidence" value="ECO:0007669"/>
    <property type="project" value="UniProtKB-UniRule"/>
</dbReference>
<dbReference type="NCBIfam" id="TIGR00066">
    <property type="entry name" value="g_glut_trans"/>
    <property type="match status" value="1"/>
</dbReference>
<dbReference type="PROSITE" id="PS00462">
    <property type="entry name" value="G_GLU_TRANSPEPTIDASE"/>
    <property type="match status" value="1"/>
</dbReference>
<feature type="binding site" evidence="10">
    <location>
        <position position="102"/>
    </location>
    <ligand>
        <name>L-glutamate</name>
        <dbReference type="ChEBI" id="CHEBI:29985"/>
    </ligand>
</feature>
<evidence type="ECO:0000256" key="8">
    <source>
        <dbReference type="ARBA" id="ARBA00047417"/>
    </source>
</evidence>
<dbReference type="InterPro" id="IPR043137">
    <property type="entry name" value="GGT_ssub_C"/>
</dbReference>
<keyword evidence="5 11" id="KW-0378">Hydrolase</keyword>
<evidence type="ECO:0000256" key="11">
    <source>
        <dbReference type="RuleBase" id="RU368036"/>
    </source>
</evidence>
<feature type="binding site" evidence="10">
    <location>
        <position position="475"/>
    </location>
    <ligand>
        <name>L-glutamate</name>
        <dbReference type="ChEBI" id="CHEBI:29985"/>
    </ligand>
</feature>
<evidence type="ECO:0000313" key="15">
    <source>
        <dbReference type="Proteomes" id="UP000214746"/>
    </source>
</evidence>
<evidence type="ECO:0000256" key="10">
    <source>
        <dbReference type="PIRSR" id="PIRSR600101-2"/>
    </source>
</evidence>
<keyword evidence="11" id="KW-0317">Glutathione biosynthesis</keyword>
<dbReference type="InterPro" id="IPR043138">
    <property type="entry name" value="GGT_lsub"/>
</dbReference>
<dbReference type="SUPFAM" id="SSF56235">
    <property type="entry name" value="N-terminal nucleophile aminohydrolases (Ntn hydrolases)"/>
    <property type="match status" value="1"/>
</dbReference>
<dbReference type="InterPro" id="IPR055262">
    <property type="entry name" value="GGT_CS"/>
</dbReference>
<reference evidence="14" key="1">
    <citation type="submission" date="2018-06" db="EMBL/GenBank/DDBJ databases">
        <title>Paenibacillus xerothermodurans sp. nov. an extremely dry heat resistant spore forming bacterium isolated from the soil of Cape Canaveral, Florida.</title>
        <authorList>
            <person name="Seuylemezian A."/>
            <person name="Kaur N."/>
            <person name="Patil P."/>
            <person name="Patil P."/>
            <person name="Mayilraj S."/>
            <person name="Vaishampayan P."/>
        </authorList>
    </citation>
    <scope>NUCLEOTIDE SEQUENCE [LARGE SCALE GENOMIC DNA]</scope>
    <source>
        <strain evidence="14">ATCC 27380</strain>
    </source>
</reference>
<evidence type="ECO:0000256" key="1">
    <source>
        <dbReference type="ARBA" id="ARBA00001049"/>
    </source>
</evidence>
<dbReference type="GO" id="GO:0006750">
    <property type="term" value="P:glutathione biosynthetic process"/>
    <property type="evidence" value="ECO:0007669"/>
    <property type="project" value="UniProtKB-KW"/>
</dbReference>
<dbReference type="EC" id="3.4.19.13" evidence="11"/>
<evidence type="ECO:0000256" key="12">
    <source>
        <dbReference type="SAM" id="SignalP"/>
    </source>
</evidence>
<dbReference type="Gene3D" id="1.10.246.130">
    <property type="match status" value="1"/>
</dbReference>
<organism evidence="14 15">
    <name type="scientific">Paenibacillus xerothermodurans</name>
    <dbReference type="NCBI Taxonomy" id="1977292"/>
    <lineage>
        <taxon>Bacteria</taxon>
        <taxon>Bacillati</taxon>
        <taxon>Bacillota</taxon>
        <taxon>Bacilli</taxon>
        <taxon>Bacillales</taxon>
        <taxon>Paenibacillaceae</taxon>
        <taxon>Paenibacillus</taxon>
    </lineage>
</organism>
<proteinExistence type="inferred from homology"/>
<comment type="catalytic activity">
    <reaction evidence="2 11">
        <text>glutathione + H2O = L-cysteinylglycine + L-glutamate</text>
        <dbReference type="Rhea" id="RHEA:28807"/>
        <dbReference type="ChEBI" id="CHEBI:15377"/>
        <dbReference type="ChEBI" id="CHEBI:29985"/>
        <dbReference type="ChEBI" id="CHEBI:57925"/>
        <dbReference type="ChEBI" id="CHEBI:61694"/>
        <dbReference type="EC" id="3.4.19.13"/>
    </reaction>
</comment>
<evidence type="ECO:0000313" key="14">
    <source>
        <dbReference type="EMBL" id="PZE22171.1"/>
    </source>
</evidence>
<evidence type="ECO:0000256" key="5">
    <source>
        <dbReference type="ARBA" id="ARBA00022801"/>
    </source>
</evidence>
<dbReference type="InterPro" id="IPR012854">
    <property type="entry name" value="Cu_amine_oxidase-like_N"/>
</dbReference>
<comment type="catalytic activity">
    <reaction evidence="1 11">
        <text>an S-substituted glutathione + H2O = an S-substituted L-cysteinylglycine + L-glutamate</text>
        <dbReference type="Rhea" id="RHEA:59468"/>
        <dbReference type="ChEBI" id="CHEBI:15377"/>
        <dbReference type="ChEBI" id="CHEBI:29985"/>
        <dbReference type="ChEBI" id="CHEBI:90779"/>
        <dbReference type="ChEBI" id="CHEBI:143103"/>
        <dbReference type="EC" id="3.4.19.13"/>
    </reaction>
</comment>
<keyword evidence="4 11" id="KW-0808">Transferase</keyword>
<keyword evidence="7 11" id="KW-0012">Acyltransferase</keyword>
<evidence type="ECO:0000256" key="3">
    <source>
        <dbReference type="ARBA" id="ARBA00009381"/>
    </source>
</evidence>
<comment type="caution">
    <text evidence="14">The sequence shown here is derived from an EMBL/GenBank/DDBJ whole genome shotgun (WGS) entry which is preliminary data.</text>
</comment>
<feature type="signal peptide" evidence="12">
    <location>
        <begin position="1"/>
        <end position="21"/>
    </location>
</feature>
<dbReference type="InterPro" id="IPR000101">
    <property type="entry name" value="GGT_peptidase"/>
</dbReference>
<keyword evidence="6 11" id="KW-0865">Zymogen</keyword>
<dbReference type="EMBL" id="NHRJ02000002">
    <property type="protein sequence ID" value="PZE22171.1"/>
    <property type="molecule type" value="Genomic_DNA"/>
</dbReference>
<sequence>MLKKSIVTMMTLFSAVTPALAAVPGVDSSAEGTANGIVAVSHPLAAEAGRSILQQGGNAVDAAAAIQLSLNVVEPMMSGIGGGGFMMIYRKDSNKIDIIDSREVAPANVTPKLFLDANGHPVPFEERHTNGKAVGVPGTLKGIETTLAQYGTMTLNEVIAPAIDHAEQGVTVNWATAKYIQNNIQKLQKFGTAANVFAPGGSPLKEGDLLVQPDLAKTLRLIKENGSDVLYNGEVGEALVAEVNKRGGSMTMDDMRNYTVEWREPVRGTYRGYEVASMSPPSSGGLTVLQILKLMEGYDVQAMGVNSADYLHRLLESMHLAYADRAAFMADEDFYPVPKQGLLDDRYINARRQLINPSAATPSIQAGDPWQYEDTAASAKNVPQEKKPTGQTTHFSVMDRWGNLVSYTTTIEMEFGSGIMVPGYGFMLNNEMTDFDAEPGGVNQVEPGKRPRSSMSPTLVLKDGRPFMAVGSPGGPTIIASVAQTILNVIDHRLPLQQAILTPRVYSSSYPHVEWEPGIPQEVVLELLGKGHRFAEKPDDIGNVQAVIFDADSGKMYGGADNTREGTVSGVDGAAFTVSRPQPAVPPMEAVFTLKVNGLTYPYTADQTLIKDGISYIAAAPLTLGLGIDRSSLTANTVVFDGQPYLPVRATAEALGYDVTWNDSERTVLLAKEMEKASDQVEKAYQEDKFKITR</sequence>
<evidence type="ECO:0000256" key="2">
    <source>
        <dbReference type="ARBA" id="ARBA00001089"/>
    </source>
</evidence>
<comment type="PTM">
    <text evidence="11">Cleaved by autocatalysis into a large and a small subunit.</text>
</comment>
<dbReference type="InterPro" id="IPR036582">
    <property type="entry name" value="Mao_N_sf"/>
</dbReference>
<dbReference type="Pfam" id="PF01019">
    <property type="entry name" value="G_glu_transpept"/>
    <property type="match status" value="1"/>
</dbReference>
<evidence type="ECO:0000256" key="6">
    <source>
        <dbReference type="ARBA" id="ARBA00023145"/>
    </source>
</evidence>
<comment type="pathway">
    <text evidence="11">Sulfur metabolism; glutathione metabolism.</text>
</comment>
<gene>
    <name evidence="14" type="primary">ggt</name>
    <name evidence="14" type="ORF">CBW46_004045</name>
</gene>
<feature type="active site" description="Nucleophile" evidence="9">
    <location>
        <position position="392"/>
    </location>
</feature>
<dbReference type="Proteomes" id="UP000214746">
    <property type="component" value="Unassembled WGS sequence"/>
</dbReference>
<comment type="similarity">
    <text evidence="3 11">Belongs to the gamma-glutamyltransferase family.</text>
</comment>
<dbReference type="InterPro" id="IPR029055">
    <property type="entry name" value="Ntn_hydrolases_N"/>
</dbReference>
<keyword evidence="15" id="KW-1185">Reference proteome</keyword>
<keyword evidence="12" id="KW-0732">Signal</keyword>
<dbReference type="GO" id="GO:0103068">
    <property type="term" value="F:leukotriene C4 gamma-glutamyl transferase activity"/>
    <property type="evidence" value="ECO:0007669"/>
    <property type="project" value="UniProtKB-EC"/>
</dbReference>
<dbReference type="Gene3D" id="3.60.20.40">
    <property type="match status" value="1"/>
</dbReference>
<feature type="binding site" evidence="10">
    <location>
        <position position="434"/>
    </location>
    <ligand>
        <name>L-glutamate</name>
        <dbReference type="ChEBI" id="CHEBI:29985"/>
    </ligand>
</feature>
<dbReference type="OrthoDB" id="9781342at2"/>
<protein>
    <recommendedName>
        <fullName evidence="11">Glutathione hydrolase proenzyme</fullName>
        <ecNumber evidence="11">2.3.2.2</ecNumber>
        <ecNumber evidence="11">3.4.19.13</ecNumber>
    </recommendedName>
    <component>
        <recommendedName>
            <fullName evidence="11">Glutathione hydrolase large chain</fullName>
        </recommendedName>
    </component>
    <component>
        <recommendedName>
            <fullName evidence="11">Glutathione hydrolase small chain</fullName>
        </recommendedName>
    </component>
</protein>
<evidence type="ECO:0000256" key="4">
    <source>
        <dbReference type="ARBA" id="ARBA00022679"/>
    </source>
</evidence>
<dbReference type="EC" id="2.3.2.2" evidence="11"/>
<dbReference type="Pfam" id="PF07833">
    <property type="entry name" value="Cu_amine_oxidN1"/>
    <property type="match status" value="1"/>
</dbReference>
<comment type="catalytic activity">
    <reaction evidence="8 11">
        <text>an N-terminal (5-L-glutamyl)-[peptide] + an alpha-amino acid = 5-L-glutamyl amino acid + an N-terminal L-alpha-aminoacyl-[peptide]</text>
        <dbReference type="Rhea" id="RHEA:23904"/>
        <dbReference type="Rhea" id="RHEA-COMP:9780"/>
        <dbReference type="Rhea" id="RHEA-COMP:9795"/>
        <dbReference type="ChEBI" id="CHEBI:77644"/>
        <dbReference type="ChEBI" id="CHEBI:78597"/>
        <dbReference type="ChEBI" id="CHEBI:78599"/>
        <dbReference type="ChEBI" id="CHEBI:78608"/>
        <dbReference type="EC" id="2.3.2.2"/>
    </reaction>
</comment>
<feature type="binding site" evidence="10">
    <location>
        <begin position="453"/>
        <end position="454"/>
    </location>
    <ligand>
        <name>L-glutamate</name>
        <dbReference type="ChEBI" id="CHEBI:29985"/>
    </ligand>
</feature>
<comment type="subunit">
    <text evidence="11">This enzyme consists of two polypeptide chains, which are synthesized in precursor form from a single polypeptide.</text>
</comment>
<dbReference type="PANTHER" id="PTHR43199:SF1">
    <property type="entry name" value="GLUTATHIONE HYDROLASE PROENZYME"/>
    <property type="match status" value="1"/>
</dbReference>
<feature type="chain" id="PRO_5016114214" description="Glutathione hydrolase proenzyme" evidence="12">
    <location>
        <begin position="22"/>
        <end position="694"/>
    </location>
</feature>
<feature type="domain" description="Copper amine oxidase-like N-terminal" evidence="13">
    <location>
        <begin position="634"/>
        <end position="677"/>
    </location>
</feature>
<dbReference type="InterPro" id="IPR051792">
    <property type="entry name" value="GGT_bact"/>
</dbReference>
<dbReference type="GO" id="GO:0006751">
    <property type="term" value="P:glutathione catabolic process"/>
    <property type="evidence" value="ECO:0007669"/>
    <property type="project" value="UniProtKB-UniRule"/>
</dbReference>
<dbReference type="PRINTS" id="PR01210">
    <property type="entry name" value="GGTRANSPTASE"/>
</dbReference>
<accession>A0A2W1NGG1</accession>
<dbReference type="SUPFAM" id="SSF55383">
    <property type="entry name" value="Copper amine oxidase, domain N"/>
    <property type="match status" value="1"/>
</dbReference>
<evidence type="ECO:0000259" key="13">
    <source>
        <dbReference type="Pfam" id="PF07833"/>
    </source>
</evidence>
<name>A0A2W1NGG1_PAEXE</name>